<organism evidence="3">
    <name type="scientific">Caenorhabditis brenneri</name>
    <name type="common">Nematode worm</name>
    <dbReference type="NCBI Taxonomy" id="135651"/>
    <lineage>
        <taxon>Eukaryota</taxon>
        <taxon>Metazoa</taxon>
        <taxon>Ecdysozoa</taxon>
        <taxon>Nematoda</taxon>
        <taxon>Chromadorea</taxon>
        <taxon>Rhabditida</taxon>
        <taxon>Rhabditina</taxon>
        <taxon>Rhabditomorpha</taxon>
        <taxon>Rhabditoidea</taxon>
        <taxon>Rhabditidae</taxon>
        <taxon>Peloderinae</taxon>
        <taxon>Caenorhabditis</taxon>
    </lineage>
</organism>
<gene>
    <name evidence="2" type="ORF">CAEBREN_07966</name>
</gene>
<protein>
    <submittedName>
        <fullName evidence="2">Uncharacterized protein</fullName>
    </submittedName>
</protein>
<keyword evidence="1" id="KW-1133">Transmembrane helix</keyword>
<evidence type="ECO:0000313" key="3">
    <source>
        <dbReference type="Proteomes" id="UP000008068"/>
    </source>
</evidence>
<accession>G0MGK8</accession>
<keyword evidence="1" id="KW-0472">Membrane</keyword>
<dbReference type="AlphaFoldDB" id="G0MGK8"/>
<keyword evidence="3" id="KW-1185">Reference proteome</keyword>
<dbReference type="HOGENOM" id="CLU_1001947_0_0_1"/>
<dbReference type="EMBL" id="GL379793">
    <property type="protein sequence ID" value="EGT56559.1"/>
    <property type="molecule type" value="Genomic_DNA"/>
</dbReference>
<feature type="transmembrane region" description="Helical" evidence="1">
    <location>
        <begin position="54"/>
        <end position="76"/>
    </location>
</feature>
<evidence type="ECO:0000313" key="2">
    <source>
        <dbReference type="EMBL" id="EGT56559.1"/>
    </source>
</evidence>
<dbReference type="InParanoid" id="G0MGK8"/>
<name>G0MGK8_CAEBE</name>
<feature type="transmembrane region" description="Helical" evidence="1">
    <location>
        <begin position="16"/>
        <end position="33"/>
    </location>
</feature>
<reference evidence="3" key="1">
    <citation type="submission" date="2011-07" db="EMBL/GenBank/DDBJ databases">
        <authorList>
            <consortium name="Caenorhabditis brenneri Sequencing and Analysis Consortium"/>
            <person name="Wilson R.K."/>
        </authorList>
    </citation>
    <scope>NUCLEOTIDE SEQUENCE [LARGE SCALE GENOMIC DNA]</scope>
    <source>
        <strain evidence="3">PB2801</strain>
    </source>
</reference>
<proteinExistence type="predicted"/>
<sequence length="249" mass="28538">MKTEKGSYEYMIQENLFIFWLFSMLTLCAAFGIKTYHNIHEGRHNWKSRHQKLIDLKIGTIGFLACSIVHLVIGYMENGSCAGYIVLGLFGFVDYSRFLHYETVLLVQVHGGTHDVADENIPSSQWLYINVIACFLVDIHTLFVHSSEVYFLEDFLGERVVCKDALNGNEYRDSCVRRDLLNEFVSGLFVSVDGERYSCMHLKLEHVEKMIGGVFVKRCEDVTVEELSSLELADNEDVNEPKIENEKTA</sequence>
<dbReference type="Proteomes" id="UP000008068">
    <property type="component" value="Unassembled WGS sequence"/>
</dbReference>
<evidence type="ECO:0000256" key="1">
    <source>
        <dbReference type="SAM" id="Phobius"/>
    </source>
</evidence>
<keyword evidence="1" id="KW-0812">Transmembrane</keyword>